<proteinExistence type="predicted"/>
<reference evidence="2 3" key="1">
    <citation type="submission" date="2023-05" db="EMBL/GenBank/DDBJ databases">
        <title>B98-5 Cell Line De Novo Hybrid Assembly: An Optical Mapping Approach.</title>
        <authorList>
            <person name="Kananen K."/>
            <person name="Auerbach J.A."/>
            <person name="Kautto E."/>
            <person name="Blachly J.S."/>
        </authorList>
    </citation>
    <scope>NUCLEOTIDE SEQUENCE [LARGE SCALE GENOMIC DNA]</scope>
    <source>
        <strain evidence="2">B95-8</strain>
        <tissue evidence="2">Cell line</tissue>
    </source>
</reference>
<evidence type="ECO:0000313" key="2">
    <source>
        <dbReference type="EMBL" id="KAK2111775.1"/>
    </source>
</evidence>
<feature type="region of interest" description="Disordered" evidence="1">
    <location>
        <begin position="210"/>
        <end position="229"/>
    </location>
</feature>
<name>A0ABQ9VRH5_SAGOE</name>
<evidence type="ECO:0000313" key="3">
    <source>
        <dbReference type="Proteomes" id="UP001266305"/>
    </source>
</evidence>
<sequence length="229" mass="25582">MSKPSIHKWDWLSFAHPYGSISNSSCTGSNCSHKKPHYHIPAPKTNTQKYTVQACSFTWPPRSQVDPPEVKNAVEGQSIQKPRNVKSRRRWVSSSSLVCFDDFRPASQPWILTDGMGTGLGLELEGEDGTEILHCHMGLINFPARQVPFVSSGFYFDSASLLAANVTSSYSFQRVDGIPHGSEKASASESKWLTCLPVLDYKRELVLAGKTEREPSRRRRKEASENPLL</sequence>
<protein>
    <submittedName>
        <fullName evidence="2">Uncharacterized protein</fullName>
    </submittedName>
</protein>
<keyword evidence="3" id="KW-1185">Reference proteome</keyword>
<organism evidence="2 3">
    <name type="scientific">Saguinus oedipus</name>
    <name type="common">Cotton-top tamarin</name>
    <name type="synonym">Oedipomidas oedipus</name>
    <dbReference type="NCBI Taxonomy" id="9490"/>
    <lineage>
        <taxon>Eukaryota</taxon>
        <taxon>Metazoa</taxon>
        <taxon>Chordata</taxon>
        <taxon>Craniata</taxon>
        <taxon>Vertebrata</taxon>
        <taxon>Euteleostomi</taxon>
        <taxon>Mammalia</taxon>
        <taxon>Eutheria</taxon>
        <taxon>Euarchontoglires</taxon>
        <taxon>Primates</taxon>
        <taxon>Haplorrhini</taxon>
        <taxon>Platyrrhini</taxon>
        <taxon>Cebidae</taxon>
        <taxon>Callitrichinae</taxon>
        <taxon>Saguinus</taxon>
    </lineage>
</organism>
<comment type="caution">
    <text evidence="2">The sequence shown here is derived from an EMBL/GenBank/DDBJ whole genome shotgun (WGS) entry which is preliminary data.</text>
</comment>
<dbReference type="Proteomes" id="UP001266305">
    <property type="component" value="Unassembled WGS sequence"/>
</dbReference>
<dbReference type="EMBL" id="JASSZA010000005">
    <property type="protein sequence ID" value="KAK2111775.1"/>
    <property type="molecule type" value="Genomic_DNA"/>
</dbReference>
<evidence type="ECO:0000256" key="1">
    <source>
        <dbReference type="SAM" id="MobiDB-lite"/>
    </source>
</evidence>
<gene>
    <name evidence="2" type="ORF">P7K49_011521</name>
</gene>
<accession>A0ABQ9VRH5</accession>